<dbReference type="GO" id="GO:0000056">
    <property type="term" value="P:ribosomal small subunit export from nucleus"/>
    <property type="evidence" value="ECO:0007669"/>
    <property type="project" value="TreeGrafter"/>
</dbReference>
<dbReference type="GO" id="GO:0030686">
    <property type="term" value="C:90S preribosome"/>
    <property type="evidence" value="ECO:0007669"/>
    <property type="project" value="TreeGrafter"/>
</dbReference>
<dbReference type="Gene3D" id="1.25.10.10">
    <property type="entry name" value="Leucine-rich Repeat Variant"/>
    <property type="match status" value="2"/>
</dbReference>
<dbReference type="InterPro" id="IPR001313">
    <property type="entry name" value="Pumilio_RNA-bd_rpt"/>
</dbReference>
<protein>
    <submittedName>
        <fullName evidence="2">Pumilio-family RNA binding repeat containing protein</fullName>
    </submittedName>
</protein>
<name>A0A1J4K8D7_9EUKA</name>
<dbReference type="Proteomes" id="UP000179807">
    <property type="component" value="Unassembled WGS sequence"/>
</dbReference>
<dbReference type="Pfam" id="PF22493">
    <property type="entry name" value="PUF_NOP9"/>
    <property type="match status" value="2"/>
</dbReference>
<keyword evidence="3" id="KW-1185">Reference proteome</keyword>
<organism evidence="2 3">
    <name type="scientific">Tritrichomonas foetus</name>
    <dbReference type="NCBI Taxonomy" id="1144522"/>
    <lineage>
        <taxon>Eukaryota</taxon>
        <taxon>Metamonada</taxon>
        <taxon>Parabasalia</taxon>
        <taxon>Tritrichomonadida</taxon>
        <taxon>Tritrichomonadidae</taxon>
        <taxon>Tritrichomonas</taxon>
    </lineage>
</organism>
<evidence type="ECO:0000256" key="1">
    <source>
        <dbReference type="ARBA" id="ARBA00022737"/>
    </source>
</evidence>
<dbReference type="InterPro" id="IPR040000">
    <property type="entry name" value="NOP9"/>
</dbReference>
<dbReference type="RefSeq" id="XP_068360280.1">
    <property type="nucleotide sequence ID" value="XM_068489995.1"/>
</dbReference>
<dbReference type="VEuPathDB" id="TrichDB:TRFO_01250"/>
<evidence type="ECO:0000313" key="2">
    <source>
        <dbReference type="EMBL" id="OHT07144.1"/>
    </source>
</evidence>
<dbReference type="GO" id="GO:0005730">
    <property type="term" value="C:nucleolus"/>
    <property type="evidence" value="ECO:0007669"/>
    <property type="project" value="TreeGrafter"/>
</dbReference>
<dbReference type="PANTHER" id="PTHR13102:SF0">
    <property type="entry name" value="NUCLEOLAR PROTEIN 9"/>
    <property type="match status" value="1"/>
</dbReference>
<dbReference type="SMART" id="SM00025">
    <property type="entry name" value="Pumilio"/>
    <property type="match status" value="5"/>
</dbReference>
<dbReference type="AlphaFoldDB" id="A0A1J4K8D7"/>
<evidence type="ECO:0000313" key="3">
    <source>
        <dbReference type="Proteomes" id="UP000179807"/>
    </source>
</evidence>
<dbReference type="InterPro" id="IPR011989">
    <property type="entry name" value="ARM-like"/>
</dbReference>
<accession>A0A1J4K8D7</accession>
<keyword evidence="1" id="KW-0677">Repeat</keyword>
<dbReference type="GeneID" id="94824699"/>
<dbReference type="GO" id="GO:0030688">
    <property type="term" value="C:preribosome, small subunit precursor"/>
    <property type="evidence" value="ECO:0007669"/>
    <property type="project" value="TreeGrafter"/>
</dbReference>
<dbReference type="OrthoDB" id="392571at2759"/>
<dbReference type="SUPFAM" id="SSF48371">
    <property type="entry name" value="ARM repeat"/>
    <property type="match status" value="2"/>
</dbReference>
<dbReference type="EMBL" id="MLAK01000704">
    <property type="protein sequence ID" value="OHT07144.1"/>
    <property type="molecule type" value="Genomic_DNA"/>
</dbReference>
<dbReference type="GO" id="GO:0000472">
    <property type="term" value="P:endonucleolytic cleavage to generate mature 5'-end of SSU-rRNA from (SSU-rRNA, 5.8S rRNA, LSU-rRNA)"/>
    <property type="evidence" value="ECO:0007669"/>
    <property type="project" value="TreeGrafter"/>
</dbReference>
<sequence>MSNQKERHLSMNEVKYFERAMDTFSEIKNTPGVNDFFKSIDDELRGKEILIAEHKFCSRFLDEYIQNCPVASLEKLFRSFSSHFDELSRDRFASHGVENLLKQAVELVNTAETSFNELLASFVTEITPVAGTLAEDPSGSHVIRCVFSKLSILQNLTTRIDKLARKIIQTFIANPSKIRTPHFSATVQAISSLDSERFGKLLKYLLSSVPCKFDDCCDRSSSKLIESLIINMGTPAITAVYNETLKTGVADCAFHSIANYVVQKWLLHCKDNEQLIIVCDQLIPKVENLLARKPQVVVALSSGLINTNHKLQRKFYDILGKQCYNDENIIDHYFTFSPPNGSKILQSLCYFEKNVNSQLIDSMMKLGGERVAEIAADLGGSYFVSDYLKSEIDIKMRLKIVRRLLPKMGHLASNNNGRFVVEAAYNISDLQLKSQICKSIVDGATRDTAKTIWRNFRIEQFISRPEQWEKDTENIMKRSDAMDSIINDETIPDVKPLAPAVIEPTPEMEAAAEELEGVVGSLHRRKRRHHRHEGEE</sequence>
<comment type="caution">
    <text evidence="2">The sequence shown here is derived from an EMBL/GenBank/DDBJ whole genome shotgun (WGS) entry which is preliminary data.</text>
</comment>
<dbReference type="GO" id="GO:0003723">
    <property type="term" value="F:RNA binding"/>
    <property type="evidence" value="ECO:0007669"/>
    <property type="project" value="InterPro"/>
</dbReference>
<gene>
    <name evidence="2" type="ORF">TRFO_01250</name>
</gene>
<dbReference type="InterPro" id="IPR016024">
    <property type="entry name" value="ARM-type_fold"/>
</dbReference>
<dbReference type="GO" id="GO:0000480">
    <property type="term" value="P:endonucleolytic cleavage in 5'-ETS of tricistronic rRNA transcript (SSU-rRNA, 5.8S rRNA, LSU-rRNA)"/>
    <property type="evidence" value="ECO:0007669"/>
    <property type="project" value="TreeGrafter"/>
</dbReference>
<reference evidence="2" key="1">
    <citation type="submission" date="2016-10" db="EMBL/GenBank/DDBJ databases">
        <authorList>
            <person name="Benchimol M."/>
            <person name="Almeida L.G."/>
            <person name="Vasconcelos A.T."/>
            <person name="Perreira-Neves A."/>
            <person name="Rosa I.A."/>
            <person name="Tasca T."/>
            <person name="Bogo M.R."/>
            <person name="de Souza W."/>
        </authorList>
    </citation>
    <scope>NUCLEOTIDE SEQUENCE [LARGE SCALE GENOMIC DNA]</scope>
    <source>
        <strain evidence="2">K</strain>
    </source>
</reference>
<dbReference type="GO" id="GO:0000447">
    <property type="term" value="P:endonucleolytic cleavage in ITS1 to separate SSU-rRNA from 5.8S rRNA and LSU-rRNA from tricistronic rRNA transcript (SSU-rRNA, 5.8S rRNA, LSU-rRNA)"/>
    <property type="evidence" value="ECO:0007669"/>
    <property type="project" value="TreeGrafter"/>
</dbReference>
<proteinExistence type="predicted"/>
<dbReference type="PANTHER" id="PTHR13102">
    <property type="entry name" value="NUCLEOLAR PROTEIN 9"/>
    <property type="match status" value="1"/>
</dbReference>